<gene>
    <name evidence="1" type="ORF">OsJ_31108</name>
</gene>
<dbReference type="AlphaFoldDB" id="A3C3N3"/>
<dbReference type="Proteomes" id="UP000007752">
    <property type="component" value="Chromosome 10"/>
</dbReference>
<proteinExistence type="predicted"/>
<organism evidence="1">
    <name type="scientific">Oryza sativa subsp. japonica</name>
    <name type="common">Rice</name>
    <dbReference type="NCBI Taxonomy" id="39947"/>
    <lineage>
        <taxon>Eukaryota</taxon>
        <taxon>Viridiplantae</taxon>
        <taxon>Streptophyta</taxon>
        <taxon>Embryophyta</taxon>
        <taxon>Tracheophyta</taxon>
        <taxon>Spermatophyta</taxon>
        <taxon>Magnoliopsida</taxon>
        <taxon>Liliopsida</taxon>
        <taxon>Poales</taxon>
        <taxon>Poaceae</taxon>
        <taxon>BOP clade</taxon>
        <taxon>Oryzoideae</taxon>
        <taxon>Oryzeae</taxon>
        <taxon>Oryzinae</taxon>
        <taxon>Oryza</taxon>
        <taxon>Oryza sativa</taxon>
    </lineage>
</organism>
<dbReference type="EMBL" id="CM000147">
    <property type="protein sequence ID" value="EAZ15696.1"/>
    <property type="molecule type" value="Genomic_DNA"/>
</dbReference>
<evidence type="ECO:0000313" key="1">
    <source>
        <dbReference type="EMBL" id="EAZ15696.1"/>
    </source>
</evidence>
<accession>A3C3N3</accession>
<sequence length="49" mass="5469">MAAMQIDKKVDKKAVVAMHIDDKMEQNAADAELKLSDDLMDSDQLYGDI</sequence>
<name>A3C3N3_ORYSJ</name>
<protein>
    <submittedName>
        <fullName evidence="1">Uncharacterized protein</fullName>
    </submittedName>
</protein>
<reference evidence="1" key="1">
    <citation type="journal article" date="2005" name="PLoS Biol.">
        <title>The genomes of Oryza sativa: a history of duplications.</title>
        <authorList>
            <person name="Yu J."/>
            <person name="Wang J."/>
            <person name="Lin W."/>
            <person name="Li S."/>
            <person name="Li H."/>
            <person name="Zhou J."/>
            <person name="Ni P."/>
            <person name="Dong W."/>
            <person name="Hu S."/>
            <person name="Zeng C."/>
            <person name="Zhang J."/>
            <person name="Zhang Y."/>
            <person name="Li R."/>
            <person name="Xu Z."/>
            <person name="Li S."/>
            <person name="Li X."/>
            <person name="Zheng H."/>
            <person name="Cong L."/>
            <person name="Lin L."/>
            <person name="Yin J."/>
            <person name="Geng J."/>
            <person name="Li G."/>
            <person name="Shi J."/>
            <person name="Liu J."/>
            <person name="Lv H."/>
            <person name="Li J."/>
            <person name="Wang J."/>
            <person name="Deng Y."/>
            <person name="Ran L."/>
            <person name="Shi X."/>
            <person name="Wang X."/>
            <person name="Wu Q."/>
            <person name="Li C."/>
            <person name="Ren X."/>
            <person name="Wang J."/>
            <person name="Wang X."/>
            <person name="Li D."/>
            <person name="Liu D."/>
            <person name="Zhang X."/>
            <person name="Ji Z."/>
            <person name="Zhao W."/>
            <person name="Sun Y."/>
            <person name="Zhang Z."/>
            <person name="Bao J."/>
            <person name="Han Y."/>
            <person name="Dong L."/>
            <person name="Ji J."/>
            <person name="Chen P."/>
            <person name="Wu S."/>
            <person name="Liu J."/>
            <person name="Xiao Y."/>
            <person name="Bu D."/>
            <person name="Tan J."/>
            <person name="Yang L."/>
            <person name="Ye C."/>
            <person name="Zhang J."/>
            <person name="Xu J."/>
            <person name="Zhou Y."/>
            <person name="Yu Y."/>
            <person name="Zhang B."/>
            <person name="Zhuang S."/>
            <person name="Wei H."/>
            <person name="Liu B."/>
            <person name="Lei M."/>
            <person name="Yu H."/>
            <person name="Li Y."/>
            <person name="Xu H."/>
            <person name="Wei S."/>
            <person name="He X."/>
            <person name="Fang L."/>
            <person name="Zhang Z."/>
            <person name="Zhang Y."/>
            <person name="Huang X."/>
            <person name="Su Z."/>
            <person name="Tong W."/>
            <person name="Li J."/>
            <person name="Tong Z."/>
            <person name="Li S."/>
            <person name="Ye J."/>
            <person name="Wang L."/>
            <person name="Fang L."/>
            <person name="Lei T."/>
            <person name="Chen C."/>
            <person name="Chen H."/>
            <person name="Xu Z."/>
            <person name="Li H."/>
            <person name="Huang H."/>
            <person name="Zhang F."/>
            <person name="Xu H."/>
            <person name="Li N."/>
            <person name="Zhao C."/>
            <person name="Li S."/>
            <person name="Dong L."/>
            <person name="Huang Y."/>
            <person name="Li L."/>
            <person name="Xi Y."/>
            <person name="Qi Q."/>
            <person name="Li W."/>
            <person name="Zhang B."/>
            <person name="Hu W."/>
            <person name="Zhang Y."/>
            <person name="Tian X."/>
            <person name="Jiao Y."/>
            <person name="Liang X."/>
            <person name="Jin J."/>
            <person name="Gao L."/>
            <person name="Zheng W."/>
            <person name="Hao B."/>
            <person name="Liu S."/>
            <person name="Wang W."/>
            <person name="Yuan L."/>
            <person name="Cao M."/>
            <person name="McDermott J."/>
            <person name="Samudrala R."/>
            <person name="Wang J."/>
            <person name="Wong G.K."/>
            <person name="Yang H."/>
        </authorList>
    </citation>
    <scope>NUCLEOTIDE SEQUENCE [LARGE SCALE GENOMIC DNA]</scope>
</reference>
<reference evidence="1" key="2">
    <citation type="submission" date="2008-12" db="EMBL/GenBank/DDBJ databases">
        <title>Improved gene annotation of the rice (Oryza sativa) genomes.</title>
        <authorList>
            <person name="Wang J."/>
            <person name="Li R."/>
            <person name="Fan W."/>
            <person name="Huang Q."/>
            <person name="Zhang J."/>
            <person name="Zhou Y."/>
            <person name="Hu Y."/>
            <person name="Zi S."/>
            <person name="Li J."/>
            <person name="Ni P."/>
            <person name="Zheng H."/>
            <person name="Zhang Y."/>
            <person name="Zhao M."/>
            <person name="Hao Q."/>
            <person name="McDermott J."/>
            <person name="Samudrala R."/>
            <person name="Kristiansen K."/>
            <person name="Wong G.K.-S."/>
        </authorList>
    </citation>
    <scope>NUCLEOTIDE SEQUENCE</scope>
</reference>